<organism evidence="3 4">
    <name type="scientific">Acaromyces ingoldii</name>
    <dbReference type="NCBI Taxonomy" id="215250"/>
    <lineage>
        <taxon>Eukaryota</taxon>
        <taxon>Fungi</taxon>
        <taxon>Dikarya</taxon>
        <taxon>Basidiomycota</taxon>
        <taxon>Ustilaginomycotina</taxon>
        <taxon>Exobasidiomycetes</taxon>
        <taxon>Exobasidiales</taxon>
        <taxon>Cryptobasidiaceae</taxon>
        <taxon>Acaromyces</taxon>
    </lineage>
</organism>
<reference evidence="3 4" key="1">
    <citation type="journal article" date="2018" name="Mol. Biol. Evol.">
        <title>Broad Genomic Sampling Reveals a Smut Pathogenic Ancestry of the Fungal Clade Ustilaginomycotina.</title>
        <authorList>
            <person name="Kijpornyongpan T."/>
            <person name="Mondo S.J."/>
            <person name="Barry K."/>
            <person name="Sandor L."/>
            <person name="Lee J."/>
            <person name="Lipzen A."/>
            <person name="Pangilinan J."/>
            <person name="LaButti K."/>
            <person name="Hainaut M."/>
            <person name="Henrissat B."/>
            <person name="Grigoriev I.V."/>
            <person name="Spatafora J.W."/>
            <person name="Aime M.C."/>
        </authorList>
    </citation>
    <scope>NUCLEOTIDE SEQUENCE [LARGE SCALE GENOMIC DNA]</scope>
    <source>
        <strain evidence="3 4">MCA 4198</strain>
    </source>
</reference>
<evidence type="ECO:0000313" key="3">
    <source>
        <dbReference type="EMBL" id="PWN92997.1"/>
    </source>
</evidence>
<dbReference type="Pfam" id="PF07500">
    <property type="entry name" value="TFIIS_M"/>
    <property type="match status" value="1"/>
</dbReference>
<feature type="domain" description="TFIIS central" evidence="2">
    <location>
        <begin position="7"/>
        <end position="118"/>
    </location>
</feature>
<dbReference type="GeneID" id="37042255"/>
<keyword evidence="4" id="KW-1185">Reference proteome</keyword>
<dbReference type="OrthoDB" id="44867at2759"/>
<feature type="compositionally biased region" description="Low complexity" evidence="1">
    <location>
        <begin position="117"/>
        <end position="131"/>
    </location>
</feature>
<evidence type="ECO:0000256" key="1">
    <source>
        <dbReference type="SAM" id="MobiDB-lite"/>
    </source>
</evidence>
<dbReference type="InParanoid" id="A0A316YU85"/>
<protein>
    <recommendedName>
        <fullName evidence="2">TFIIS central domain-containing protein</fullName>
    </recommendedName>
</protein>
<dbReference type="Proteomes" id="UP000245768">
    <property type="component" value="Unassembled WGS sequence"/>
</dbReference>
<sequence length="174" mass="18532">MEAPDDIRTRSQSYLTSSLELPPSLATSLEAALFSLAAPEEPQGDPTGNAYRQRVRQVALNLQQNQELLGQLRSGKVSVDEVAQMDPEEMKTVERAGEDKALKQEALEGSRGQNFLVPVGATGGQQAAPAASEELSQEGEVGAQEASLGEEGDQRVRAQPKIAGLEGIEFESGL</sequence>
<evidence type="ECO:0000259" key="2">
    <source>
        <dbReference type="PROSITE" id="PS51321"/>
    </source>
</evidence>
<dbReference type="PROSITE" id="PS51321">
    <property type="entry name" value="TFIIS_CENTRAL"/>
    <property type="match status" value="1"/>
</dbReference>
<proteinExistence type="predicted"/>
<dbReference type="SUPFAM" id="SSF46942">
    <property type="entry name" value="Elongation factor TFIIS domain 2"/>
    <property type="match status" value="1"/>
</dbReference>
<feature type="region of interest" description="Disordered" evidence="1">
    <location>
        <begin position="107"/>
        <end position="160"/>
    </location>
</feature>
<dbReference type="Gene3D" id="1.10.472.30">
    <property type="entry name" value="Transcription elongation factor S-II, central domain"/>
    <property type="match status" value="1"/>
</dbReference>
<dbReference type="AlphaFoldDB" id="A0A316YU85"/>
<dbReference type="STRING" id="215250.A0A316YU85"/>
<accession>A0A316YU85</accession>
<dbReference type="RefSeq" id="XP_025380195.1">
    <property type="nucleotide sequence ID" value="XM_025520339.1"/>
</dbReference>
<gene>
    <name evidence="3" type="ORF">FA10DRAFT_263717</name>
</gene>
<dbReference type="EMBL" id="KZ819634">
    <property type="protein sequence ID" value="PWN92997.1"/>
    <property type="molecule type" value="Genomic_DNA"/>
</dbReference>
<dbReference type="InterPro" id="IPR036575">
    <property type="entry name" value="TFIIS_cen_dom_sf"/>
</dbReference>
<evidence type="ECO:0000313" key="4">
    <source>
        <dbReference type="Proteomes" id="UP000245768"/>
    </source>
</evidence>
<dbReference type="GO" id="GO:0006351">
    <property type="term" value="P:DNA-templated transcription"/>
    <property type="evidence" value="ECO:0007669"/>
    <property type="project" value="InterPro"/>
</dbReference>
<dbReference type="InterPro" id="IPR003618">
    <property type="entry name" value="TFIIS_cen_dom"/>
</dbReference>
<name>A0A316YU85_9BASI</name>